<keyword evidence="3 9" id="KW-0507">mRNA processing</keyword>
<comment type="caution">
    <text evidence="9">Lacks conserved residue(s) required for the propagation of feature annotation.</text>
</comment>
<evidence type="ECO:0000256" key="10">
    <source>
        <dbReference type="SAM" id="MobiDB-lite"/>
    </source>
</evidence>
<comment type="cofactor">
    <cofactor evidence="9">
        <name>a divalent metal cation</name>
        <dbReference type="ChEBI" id="CHEBI:60240"/>
    </cofactor>
    <text evidence="9">Binds 2 metal cations per subunit in the catalytic exonuclease domain.</text>
</comment>
<evidence type="ECO:0000256" key="1">
    <source>
        <dbReference type="ARBA" id="ARBA00001663"/>
    </source>
</evidence>
<dbReference type="PANTHER" id="PTHR15728">
    <property type="entry name" value="DEADENYLATION COMPLEX CATALYTIC SUBUNIT PAN2"/>
    <property type="match status" value="1"/>
</dbReference>
<dbReference type="InterPro" id="IPR030843">
    <property type="entry name" value="PAN2"/>
</dbReference>
<dbReference type="GO" id="GO:0006397">
    <property type="term" value="P:mRNA processing"/>
    <property type="evidence" value="ECO:0007669"/>
    <property type="project" value="UniProtKB-KW"/>
</dbReference>
<accession>K1PF10</accession>
<comment type="subunit">
    <text evidence="9">Forms a heterotrimer with an asymmetric homodimer of the regulatory subunit PAN3 to form the poly(A)-nuclease (PAN) deadenylation complex.</text>
</comment>
<dbReference type="EMBL" id="JH816919">
    <property type="protein sequence ID" value="EKC20153.1"/>
    <property type="molecule type" value="Genomic_DNA"/>
</dbReference>
<dbReference type="FunCoup" id="K1PF10">
    <property type="interactions" value="1292"/>
</dbReference>
<protein>
    <recommendedName>
        <fullName evidence="9">PAN2-PAN3 deadenylation complex catalytic subunit PAN2</fullName>
        <ecNumber evidence="9">3.1.13.4</ecNumber>
    </recommendedName>
    <alternativeName>
        <fullName evidence="9">PAB1P-dependent poly(A)-specific ribonuclease</fullName>
    </alternativeName>
    <alternativeName>
        <fullName evidence="9">Poly(A)-nuclease deadenylation complex subunit 2</fullName>
        <shortName evidence="9">PAN deadenylation complex subunit 2</shortName>
    </alternativeName>
</protein>
<feature type="compositionally biased region" description="Basic and acidic residues" evidence="10">
    <location>
        <begin position="675"/>
        <end position="685"/>
    </location>
</feature>
<keyword evidence="6 9" id="KW-0378">Hydrolase</keyword>
<comment type="domain">
    <text evidence="9">The linker, or PAN3 interaction domain (PID), between the WD40 repeats and the pseudo-UCH domain mediates interaction with PAN3.</text>
</comment>
<feature type="compositionally biased region" description="Pro residues" evidence="10">
    <location>
        <begin position="29"/>
        <end position="66"/>
    </location>
</feature>
<comment type="similarity">
    <text evidence="9">Belongs to the peptidase C19 family. PAN2 subfamily.</text>
</comment>
<gene>
    <name evidence="9" type="primary">PAN2</name>
    <name evidence="11" type="ORF">CGI_10006721</name>
</gene>
<dbReference type="InParanoid" id="K1PF10"/>
<evidence type="ECO:0000256" key="3">
    <source>
        <dbReference type="ARBA" id="ARBA00022664"/>
    </source>
</evidence>
<keyword evidence="4 9" id="KW-0540">Nuclease</keyword>
<feature type="binding site" evidence="9">
    <location>
        <position position="1246"/>
    </location>
    <ligand>
        <name>a divalent metal cation</name>
        <dbReference type="ChEBI" id="CHEBI:60240"/>
        <note>catalytic</note>
    </ligand>
</feature>
<keyword evidence="7 9" id="KW-0269">Exonuclease</keyword>
<dbReference type="GO" id="GO:0004535">
    <property type="term" value="F:poly(A)-specific ribonuclease activity"/>
    <property type="evidence" value="ECO:0007669"/>
    <property type="project" value="UniProtKB-UniRule"/>
</dbReference>
<dbReference type="InterPro" id="IPR036322">
    <property type="entry name" value="WD40_repeat_dom_sf"/>
</dbReference>
<feature type="compositionally biased region" description="Basic and acidic residues" evidence="10">
    <location>
        <begin position="772"/>
        <end position="782"/>
    </location>
</feature>
<dbReference type="Gene3D" id="3.30.420.10">
    <property type="entry name" value="Ribonuclease H-like superfamily/Ribonuclease H"/>
    <property type="match status" value="1"/>
</dbReference>
<keyword evidence="2 9" id="KW-0963">Cytoplasm</keyword>
<dbReference type="GO" id="GO:0003676">
    <property type="term" value="F:nucleic acid binding"/>
    <property type="evidence" value="ECO:0007669"/>
    <property type="project" value="InterPro"/>
</dbReference>
<dbReference type="GO" id="GO:0046872">
    <property type="term" value="F:metal ion binding"/>
    <property type="evidence" value="ECO:0007669"/>
    <property type="project" value="UniProtKB-KW"/>
</dbReference>
<dbReference type="InterPro" id="IPR028889">
    <property type="entry name" value="USP"/>
</dbReference>
<feature type="binding site" evidence="9">
    <location>
        <position position="1139"/>
    </location>
    <ligand>
        <name>a divalent metal cation</name>
        <dbReference type="ChEBI" id="CHEBI:60240"/>
        <note>catalytic</note>
    </ligand>
</feature>
<dbReference type="PANTHER" id="PTHR15728:SF0">
    <property type="entry name" value="PAN2-PAN3 DEADENYLATION COMPLEX CATALYTIC SUBUNIT PAN2"/>
    <property type="match status" value="1"/>
</dbReference>
<dbReference type="SUPFAM" id="SSF54001">
    <property type="entry name" value="Cysteine proteinases"/>
    <property type="match status" value="1"/>
</dbReference>
<evidence type="ECO:0000256" key="8">
    <source>
        <dbReference type="ARBA" id="ARBA00023242"/>
    </source>
</evidence>
<comment type="catalytic activity">
    <reaction evidence="1 9">
        <text>Exonucleolytic cleavage of poly(A) to 5'-AMP.</text>
        <dbReference type="EC" id="3.1.13.4"/>
    </reaction>
</comment>
<sequence>MIVKAINHRRWTERKTVMNFNRMPLHPPFHPPSHLPPNAGPPNMPPNPGHMPQGMPPGPMPPPHLPPHIGGAELGRGDGMPMQGHFPNQPQEMFPGGPELIQEYVETNKIIVDGGDRYGVSTLCYDSQELLWTGNQGGHVTSYFGLELQKYTSFQVHMNEDVRQIVPLARGVLSLTQSCLACNNRRGIPLFTYRAPNMQNMQCMMMTGPSSVIIGGHQTKVIELEVEHKEVIREVDIPEPGCAILRGTNKYICAGDTAGKITLFDHSTMKPEHVLDAHTGTLSDFDLQGNMLVTCGFSTRHTNLTADRFLMVYDLRVMRAMAPIQVIIDPMFLRFIHTSPNKMVITSQAGQFQVIETTAMTPSAMGVYPINTHGNPLLSFDISHSCQTLAFGDQGGCLHLYSGVEHPCFNQYPEQTDFPDPIDPIQPIHVTDEYTPYSIIPMMYPTNGTLLSDWPDFLSQRTYRKPKPVDADILRSMKMQHNVGYAKNLGKEKRNQIPYVQVNEKSKKGKGAVPESPIGRVDDPFIKVPKRYRKVDLKYSKLGLEDFDFRHYNKTHFAGLETDIPNAYCNCMLQVLYYIEPLRCILLSHLCEREFCLACELGFLFYMLDNQKGQTCQASNFLRAFRTIPEASALSLILAENEENDPRINLSRLIQSWQRFLFQQVHAELCNKSQPVKEAKSEENLSKTSDNSLTKSEEENLAEQLSETSLKTGEDEGQKSEDKSSENTPPKSRKKKKKKGKKKGKDHQEEEKAERDGDGDKGSETPDDEGKDGDKDGDKSEDGGPPENPPTEKVEEKSAISEILGFKIVTTLRCRCGQETQRQSDTNIINLSYPDCNPPGNTRPPFEVPFCDVLKNTLTAEQNMQTWCNVCDRYQPHTQIKTIQHIPDVVAVNCHIENARDYEFWRIQHMILKQRKEEINESSQGTFINAPGGNPVMCRYGNGCRRSGCKFRHERDLLEPAAHNYDEDIDCQWIPLGLMMDLHPDGTLNVEEYPDEQAVPRDPPPTMKYYEVLAVVYNIKDEKTAGNLVACINVGETYHQRKEKVTCTQWYLFNDFSILPIEKHEACAVNLDWKVPCTIYFKRRHLTKFHDLTVTNPITVKVLKEDFGLVNPANRKVTFEPLTEEELPKEGDVVALDAEFVSLNQEESELRSDGTRSMIKPSHLTCARMTCLRGKGEKKGTAFIDDYISTQEQVVDYLTQWSGISPGDLNPELSTKNLTTLKSTYVKLRYLVDNKVVFVGHGLKKDFRVINITVPKDQIVDTVQLFYIPRQRMISLKYLAWYFLKTNIQSSTHDSVEDANTALQLYDKYQEIAAEGSDKIRAAIKEMYEVGRKDQWKIPDVEELENPLDMLQFPGNNN</sequence>
<dbReference type="SUPFAM" id="SSF50978">
    <property type="entry name" value="WD40 repeat-like"/>
    <property type="match status" value="1"/>
</dbReference>
<feature type="binding site" evidence="9">
    <location>
        <position position="1137"/>
    </location>
    <ligand>
        <name>a divalent metal cation</name>
        <dbReference type="ChEBI" id="CHEBI:60240"/>
        <note>catalytic</note>
    </ligand>
</feature>
<evidence type="ECO:0000256" key="4">
    <source>
        <dbReference type="ARBA" id="ARBA00022722"/>
    </source>
</evidence>
<dbReference type="HOGENOM" id="CLU_002369_0_0_1"/>
<dbReference type="HAMAP" id="MF_03182">
    <property type="entry name" value="PAN2"/>
    <property type="match status" value="1"/>
</dbReference>
<dbReference type="InterPro" id="IPR048841">
    <property type="entry name" value="PAN2_N"/>
</dbReference>
<dbReference type="InterPro" id="IPR028881">
    <property type="entry name" value="PAN2_UCH_dom"/>
</dbReference>
<comment type="function">
    <text evidence="9">Catalytic subunit of the poly(A)-nuclease (PAN) deadenylation complex, one of two cytoplasmic mRNA deadenylases involved in general and miRNA-mediated mRNA turnover. PAN specifically shortens poly(A) tails of RNA and the activity is stimulated by poly(A)-binding protein (PABP). PAN deadenylation is followed by rapid degradation of the shortened mRNA tails by the CCR4-NOT complex. Deadenylated mRNAs are then degraded by two alternative mechanisms, namely exosome-mediated 3'-5' exonucleolytic degradation, or deadenlyation-dependent mRNA decaping and subsequent 5'-3' exonucleolytic degradation by XRN1.</text>
</comment>
<comment type="activity regulation">
    <text evidence="9">Positively regulated by the regulatory subunit PAN3.</text>
</comment>
<keyword evidence="5 9" id="KW-0479">Metal-binding</keyword>
<dbReference type="InterPro" id="IPR012337">
    <property type="entry name" value="RNaseH-like_sf"/>
</dbReference>
<feature type="binding site" evidence="9">
    <location>
        <position position="1298"/>
    </location>
    <ligand>
        <name>a divalent metal cation</name>
        <dbReference type="ChEBI" id="CHEBI:60240"/>
        <note>catalytic</note>
    </ligand>
</feature>
<feature type="region of interest" description="Disordered" evidence="10">
    <location>
        <begin position="673"/>
        <end position="797"/>
    </location>
</feature>
<dbReference type="Pfam" id="PF13423">
    <property type="entry name" value="UCH_1"/>
    <property type="match status" value="1"/>
</dbReference>
<keyword evidence="8 9" id="KW-0539">Nucleus</keyword>
<evidence type="ECO:0000256" key="6">
    <source>
        <dbReference type="ARBA" id="ARBA00022801"/>
    </source>
</evidence>
<organism evidence="11">
    <name type="scientific">Magallana gigas</name>
    <name type="common">Pacific oyster</name>
    <name type="synonym">Crassostrea gigas</name>
    <dbReference type="NCBI Taxonomy" id="29159"/>
    <lineage>
        <taxon>Eukaryota</taxon>
        <taxon>Metazoa</taxon>
        <taxon>Spiralia</taxon>
        <taxon>Lophotrochozoa</taxon>
        <taxon>Mollusca</taxon>
        <taxon>Bivalvia</taxon>
        <taxon>Autobranchia</taxon>
        <taxon>Pteriomorphia</taxon>
        <taxon>Ostreida</taxon>
        <taxon>Ostreoidea</taxon>
        <taxon>Ostreidae</taxon>
        <taxon>Magallana</taxon>
    </lineage>
</organism>
<dbReference type="InterPro" id="IPR050785">
    <property type="entry name" value="PAN2-PAN3_catalytic_subunit"/>
</dbReference>
<dbReference type="CDD" id="cd06143">
    <property type="entry name" value="PAN2_exo"/>
    <property type="match status" value="1"/>
</dbReference>
<dbReference type="SMART" id="SM00479">
    <property type="entry name" value="EXOIII"/>
    <property type="match status" value="1"/>
</dbReference>
<proteinExistence type="inferred from homology"/>
<evidence type="ECO:0000256" key="7">
    <source>
        <dbReference type="ARBA" id="ARBA00022839"/>
    </source>
</evidence>
<dbReference type="GO" id="GO:0000289">
    <property type="term" value="P:nuclear-transcribed mRNA poly(A) tail shortening"/>
    <property type="evidence" value="ECO:0007669"/>
    <property type="project" value="UniProtKB-UniRule"/>
</dbReference>
<dbReference type="PROSITE" id="PS50235">
    <property type="entry name" value="USP_3"/>
    <property type="match status" value="1"/>
</dbReference>
<dbReference type="FunFam" id="3.30.420.10:FF:000011">
    <property type="entry name" value="PAN2-PAN3 deadenylation complex catalytic subunit PAN2"/>
    <property type="match status" value="1"/>
</dbReference>
<dbReference type="GO" id="GO:0010606">
    <property type="term" value="P:positive regulation of cytoplasmic mRNA processing body assembly"/>
    <property type="evidence" value="ECO:0007669"/>
    <property type="project" value="UniProtKB-UniRule"/>
</dbReference>
<dbReference type="InterPro" id="IPR013520">
    <property type="entry name" value="Ribonucl_H"/>
</dbReference>
<dbReference type="InterPro" id="IPR038765">
    <property type="entry name" value="Papain-like_cys_pep_sf"/>
</dbReference>
<dbReference type="Pfam" id="PF00929">
    <property type="entry name" value="RNase_T"/>
    <property type="match status" value="1"/>
</dbReference>
<dbReference type="Pfam" id="PF20770">
    <property type="entry name" value="PAN2_N"/>
    <property type="match status" value="1"/>
</dbReference>
<name>K1PF10_MAGGI</name>
<dbReference type="FunFam" id="2.130.10.10:FF:000421">
    <property type="entry name" value="PAN2-PAN3 deadenylation complex catalytic subunit PAN2"/>
    <property type="match status" value="1"/>
</dbReference>
<reference evidence="11" key="1">
    <citation type="journal article" date="2012" name="Nature">
        <title>The oyster genome reveals stress adaptation and complexity of shell formation.</title>
        <authorList>
            <person name="Zhang G."/>
            <person name="Fang X."/>
            <person name="Guo X."/>
            <person name="Li L."/>
            <person name="Luo R."/>
            <person name="Xu F."/>
            <person name="Yang P."/>
            <person name="Zhang L."/>
            <person name="Wang X."/>
            <person name="Qi H."/>
            <person name="Xiong Z."/>
            <person name="Que H."/>
            <person name="Xie Y."/>
            <person name="Holland P.W."/>
            <person name="Paps J."/>
            <person name="Zhu Y."/>
            <person name="Wu F."/>
            <person name="Chen Y."/>
            <person name="Wang J."/>
            <person name="Peng C."/>
            <person name="Meng J."/>
            <person name="Yang L."/>
            <person name="Liu J."/>
            <person name="Wen B."/>
            <person name="Zhang N."/>
            <person name="Huang Z."/>
            <person name="Zhu Q."/>
            <person name="Feng Y."/>
            <person name="Mount A."/>
            <person name="Hedgecock D."/>
            <person name="Xu Z."/>
            <person name="Liu Y."/>
            <person name="Domazet-Loso T."/>
            <person name="Du Y."/>
            <person name="Sun X."/>
            <person name="Zhang S."/>
            <person name="Liu B."/>
            <person name="Cheng P."/>
            <person name="Jiang X."/>
            <person name="Li J."/>
            <person name="Fan D."/>
            <person name="Wang W."/>
            <person name="Fu W."/>
            <person name="Wang T."/>
            <person name="Wang B."/>
            <person name="Zhang J."/>
            <person name="Peng Z."/>
            <person name="Li Y."/>
            <person name="Li N."/>
            <person name="Wang J."/>
            <person name="Chen M."/>
            <person name="He Y."/>
            <person name="Tan F."/>
            <person name="Song X."/>
            <person name="Zheng Q."/>
            <person name="Huang R."/>
            <person name="Yang H."/>
            <person name="Du X."/>
            <person name="Chen L."/>
            <person name="Yang M."/>
            <person name="Gaffney P.M."/>
            <person name="Wang S."/>
            <person name="Luo L."/>
            <person name="She Z."/>
            <person name="Ming Y."/>
            <person name="Huang W."/>
            <person name="Zhang S."/>
            <person name="Huang B."/>
            <person name="Zhang Y."/>
            <person name="Qu T."/>
            <person name="Ni P."/>
            <person name="Miao G."/>
            <person name="Wang J."/>
            <person name="Wang Q."/>
            <person name="Steinberg C.E."/>
            <person name="Wang H."/>
            <person name="Li N."/>
            <person name="Qian L."/>
            <person name="Zhang G."/>
            <person name="Li Y."/>
            <person name="Yang H."/>
            <person name="Liu X."/>
            <person name="Wang J."/>
            <person name="Yin Y."/>
            <person name="Wang J."/>
        </authorList>
    </citation>
    <scope>NUCLEOTIDE SEQUENCE [LARGE SCALE GENOMIC DNA]</scope>
    <source>
        <strain evidence="11">05x7-T-G4-1.051#20</strain>
    </source>
</reference>
<dbReference type="GO" id="GO:0005634">
    <property type="term" value="C:nucleus"/>
    <property type="evidence" value="ECO:0007669"/>
    <property type="project" value="UniProtKB-SubCell"/>
</dbReference>
<feature type="region of interest" description="Disordered" evidence="10">
    <location>
        <begin position="29"/>
        <end position="67"/>
    </location>
</feature>
<dbReference type="EC" id="3.1.13.4" evidence="9"/>
<feature type="compositionally biased region" description="Basic residues" evidence="10">
    <location>
        <begin position="731"/>
        <end position="745"/>
    </location>
</feature>
<evidence type="ECO:0000256" key="5">
    <source>
        <dbReference type="ARBA" id="ARBA00022723"/>
    </source>
</evidence>
<dbReference type="Gene3D" id="3.90.70.10">
    <property type="entry name" value="Cysteine proteinases"/>
    <property type="match status" value="2"/>
</dbReference>
<evidence type="ECO:0000256" key="2">
    <source>
        <dbReference type="ARBA" id="ARBA00022490"/>
    </source>
</evidence>
<evidence type="ECO:0000256" key="9">
    <source>
        <dbReference type="HAMAP-Rule" id="MF_03182"/>
    </source>
</evidence>
<dbReference type="InterPro" id="IPR036397">
    <property type="entry name" value="RNaseH_sf"/>
</dbReference>
<feature type="compositionally biased region" description="Basic and acidic residues" evidence="10">
    <location>
        <begin position="712"/>
        <end position="725"/>
    </location>
</feature>
<evidence type="ECO:0000313" key="11">
    <source>
        <dbReference type="EMBL" id="EKC20153.1"/>
    </source>
</evidence>
<dbReference type="GO" id="GO:0031251">
    <property type="term" value="C:PAN complex"/>
    <property type="evidence" value="ECO:0007669"/>
    <property type="project" value="UniProtKB-UniRule"/>
</dbReference>
<comment type="domain">
    <text evidence="9">Contains a pseudo-UCH domain. This ubiquitin C-terminal hydrolase (UCH)-like or ubiquitin specific protease (USP)-like domain is predicted to be catalytically inactive because it lacks the active site catalytic triad characteristic of thiol proteases, with residues at the equivalent structural positions that are incompatible with catalysis, and it cannot bind ubiquitin. It functions as a structural scaffold for intra- and intermolecular interactions in the complex.</text>
</comment>
<dbReference type="SUPFAM" id="SSF53098">
    <property type="entry name" value="Ribonuclease H-like"/>
    <property type="match status" value="1"/>
</dbReference>
<dbReference type="GO" id="GO:0000932">
    <property type="term" value="C:P-body"/>
    <property type="evidence" value="ECO:0007669"/>
    <property type="project" value="UniProtKB-SubCell"/>
</dbReference>
<dbReference type="InterPro" id="IPR015943">
    <property type="entry name" value="WD40/YVTN_repeat-like_dom_sf"/>
</dbReference>
<dbReference type="Gene3D" id="2.130.10.10">
    <property type="entry name" value="YVTN repeat-like/Quinoprotein amine dehydrogenase"/>
    <property type="match status" value="1"/>
</dbReference>
<feature type="compositionally biased region" description="Basic and acidic residues" evidence="10">
    <location>
        <begin position="746"/>
        <end position="764"/>
    </location>
</feature>
<comment type="subcellular location">
    <subcellularLocation>
        <location evidence="9">Cytoplasm</location>
        <location evidence="9">P-body</location>
    </subcellularLocation>
    <subcellularLocation>
        <location evidence="9">Nucleus</location>
    </subcellularLocation>
    <text evidence="9">Shuttles between nucleus and cytoplasm.</text>
</comment>